<keyword evidence="1" id="KW-0812">Transmembrane</keyword>
<feature type="transmembrane region" description="Helical" evidence="1">
    <location>
        <begin position="66"/>
        <end position="86"/>
    </location>
</feature>
<feature type="non-terminal residue" evidence="2">
    <location>
        <position position="87"/>
    </location>
</feature>
<reference evidence="2 3" key="1">
    <citation type="submission" date="2015-10" db="EMBL/GenBank/DDBJ databases">
        <title>Metagenome-Assembled Genomes uncover a global brackish microbiome.</title>
        <authorList>
            <person name="Hugerth L.W."/>
            <person name="Larsson J."/>
            <person name="Alneberg J."/>
            <person name="Lindh M.V."/>
            <person name="Legrand C."/>
            <person name="Pinhassi J."/>
            <person name="Andersson A.F."/>
        </authorList>
    </citation>
    <scope>NUCLEOTIDE SEQUENCE [LARGE SCALE GENOMIC DNA]</scope>
    <source>
        <strain evidence="2">BACL9 MAG-120820-bin42</strain>
    </source>
</reference>
<accession>A0A0R2X440</accession>
<proteinExistence type="predicted"/>
<organism evidence="2 3">
    <name type="scientific">Verrucomicrobia subdivision 6 bacterium BACL9 MAG-120820-bin42</name>
    <dbReference type="NCBI Taxonomy" id="1655634"/>
    <lineage>
        <taxon>Bacteria</taxon>
        <taxon>Pseudomonadati</taxon>
        <taxon>Verrucomicrobiota</taxon>
        <taxon>Verrucomicrobiia</taxon>
        <taxon>Verrucomicrobiales</taxon>
        <taxon>Verrucomicrobia subdivision 6</taxon>
    </lineage>
</organism>
<dbReference type="AlphaFoldDB" id="A0A0R2X440"/>
<name>A0A0R2X440_9BACT</name>
<keyword evidence="1" id="KW-1133">Transmembrane helix</keyword>
<dbReference type="Proteomes" id="UP000051557">
    <property type="component" value="Unassembled WGS sequence"/>
</dbReference>
<evidence type="ECO:0000313" key="2">
    <source>
        <dbReference type="EMBL" id="KRP30840.1"/>
    </source>
</evidence>
<dbReference type="EMBL" id="LIDM01000450">
    <property type="protein sequence ID" value="KRP30840.1"/>
    <property type="molecule type" value="Genomic_DNA"/>
</dbReference>
<protein>
    <submittedName>
        <fullName evidence="2">Uncharacterized protein</fullName>
    </submittedName>
</protein>
<feature type="transmembrane region" description="Helical" evidence="1">
    <location>
        <begin position="26"/>
        <end position="46"/>
    </location>
</feature>
<keyword evidence="1" id="KW-0472">Membrane</keyword>
<evidence type="ECO:0000313" key="3">
    <source>
        <dbReference type="Proteomes" id="UP000051557"/>
    </source>
</evidence>
<gene>
    <name evidence="2" type="ORF">ABS32_08265</name>
</gene>
<sequence length="87" mass="9632">MTSVLAWPVACGVEKLAPGIFPFARIFGRVELVVALLLAVGLMRWWGEDPRKWIDGQKWKREWVRLGLWAGMGLGMVGLVAGVQGLL</sequence>
<evidence type="ECO:0000256" key="1">
    <source>
        <dbReference type="SAM" id="Phobius"/>
    </source>
</evidence>
<comment type="caution">
    <text evidence="2">The sequence shown here is derived from an EMBL/GenBank/DDBJ whole genome shotgun (WGS) entry which is preliminary data.</text>
</comment>